<evidence type="ECO:0000256" key="13">
    <source>
        <dbReference type="PIRNR" id="PIRNR001365"/>
    </source>
</evidence>
<feature type="site" description="Part of a proton relay during catalysis" evidence="12">
    <location>
        <position position="53"/>
    </location>
</feature>
<comment type="caution">
    <text evidence="12">Was originally thought to be a dihydrodipicolinate synthase (DHDPS), catalyzing the condensation of (S)-aspartate-beta-semialdehyde [(S)-ASA] and pyruvate to dihydrodipicolinate (DHDP). However, it was shown in E.coli that the product of the enzymatic reaction is not dihydrodipicolinate but in fact (4S)-4-hydroxy-2,3,4,5-tetrahydro-(2S)-dipicolinic acid (HTPA), and that the consecutive dehydration reaction leading to DHDP is not spontaneous but catalyzed by DapB.</text>
</comment>
<organism evidence="15 16">
    <name type="scientific">Bradyrhizobium erythrophlei</name>
    <dbReference type="NCBI Taxonomy" id="1437360"/>
    <lineage>
        <taxon>Bacteria</taxon>
        <taxon>Pseudomonadati</taxon>
        <taxon>Pseudomonadota</taxon>
        <taxon>Alphaproteobacteria</taxon>
        <taxon>Hyphomicrobiales</taxon>
        <taxon>Nitrobacteraceae</taxon>
        <taxon>Bradyrhizobium</taxon>
    </lineage>
</organism>
<evidence type="ECO:0000256" key="5">
    <source>
        <dbReference type="ARBA" id="ARBA00022490"/>
    </source>
</evidence>
<evidence type="ECO:0000313" key="15">
    <source>
        <dbReference type="EMBL" id="SHG31817.1"/>
    </source>
</evidence>
<comment type="similarity">
    <text evidence="3 12 13">Belongs to the DapA family.</text>
</comment>
<dbReference type="CDD" id="cd00950">
    <property type="entry name" value="DHDPS"/>
    <property type="match status" value="1"/>
</dbReference>
<feature type="site" description="Part of a proton relay during catalysis" evidence="12">
    <location>
        <position position="116"/>
    </location>
</feature>
<feature type="binding site" evidence="12 14">
    <location>
        <position position="212"/>
    </location>
    <ligand>
        <name>pyruvate</name>
        <dbReference type="ChEBI" id="CHEBI:15361"/>
    </ligand>
</feature>
<dbReference type="NCBIfam" id="TIGR00674">
    <property type="entry name" value="dapA"/>
    <property type="match status" value="1"/>
</dbReference>
<keyword evidence="6 12" id="KW-0028">Amino-acid biosynthesis</keyword>
<dbReference type="SMART" id="SM01130">
    <property type="entry name" value="DHDPS"/>
    <property type="match status" value="1"/>
</dbReference>
<name>A0A1M5IU17_9BRAD</name>
<comment type="pathway">
    <text evidence="2 12">Amino-acid biosynthesis; L-lysine biosynthesis via DAP pathway; (S)-tetrahydrodipicolinate from L-aspartate: step 3/4.</text>
</comment>
<evidence type="ECO:0000256" key="7">
    <source>
        <dbReference type="ARBA" id="ARBA00022915"/>
    </source>
</evidence>
<dbReference type="InterPro" id="IPR005263">
    <property type="entry name" value="DapA"/>
</dbReference>
<evidence type="ECO:0000256" key="11">
    <source>
        <dbReference type="ARBA" id="ARBA00047836"/>
    </source>
</evidence>
<evidence type="ECO:0000256" key="1">
    <source>
        <dbReference type="ARBA" id="ARBA00003294"/>
    </source>
</evidence>
<comment type="function">
    <text evidence="1 12">Catalyzes the condensation of (S)-aspartate-beta-semialdehyde [(S)-ASA] and pyruvate to 4-hydroxy-tetrahydrodipicolinate (HTPA).</text>
</comment>
<reference evidence="15 16" key="1">
    <citation type="submission" date="2016-11" db="EMBL/GenBank/DDBJ databases">
        <authorList>
            <person name="Jaros S."/>
            <person name="Januszkiewicz K."/>
            <person name="Wedrychowicz H."/>
        </authorList>
    </citation>
    <scope>NUCLEOTIDE SEQUENCE [LARGE SCALE GENOMIC DNA]</scope>
    <source>
        <strain evidence="15 16">GAS138</strain>
    </source>
</reference>
<proteinExistence type="inferred from homology"/>
<keyword evidence="10 12" id="KW-0704">Schiff base</keyword>
<evidence type="ECO:0000256" key="3">
    <source>
        <dbReference type="ARBA" id="ARBA00007592"/>
    </source>
</evidence>
<evidence type="ECO:0000256" key="8">
    <source>
        <dbReference type="ARBA" id="ARBA00023154"/>
    </source>
</evidence>
<evidence type="ECO:0000313" key="16">
    <source>
        <dbReference type="Proteomes" id="UP000189796"/>
    </source>
</evidence>
<dbReference type="RefSeq" id="WP_079600372.1">
    <property type="nucleotide sequence ID" value="NZ_LT670817.1"/>
</dbReference>
<keyword evidence="8 12" id="KW-0457">Lysine biosynthesis</keyword>
<dbReference type="SUPFAM" id="SSF51569">
    <property type="entry name" value="Aldolase"/>
    <property type="match status" value="1"/>
</dbReference>
<keyword evidence="7 12" id="KW-0220">Diaminopimelate biosynthesis</keyword>
<evidence type="ECO:0000256" key="4">
    <source>
        <dbReference type="ARBA" id="ARBA00012086"/>
    </source>
</evidence>
<evidence type="ECO:0000256" key="14">
    <source>
        <dbReference type="PIRSR" id="PIRSR001365-2"/>
    </source>
</evidence>
<evidence type="ECO:0000256" key="12">
    <source>
        <dbReference type="HAMAP-Rule" id="MF_00418"/>
    </source>
</evidence>
<dbReference type="EC" id="4.3.3.7" evidence="4 12"/>
<dbReference type="Gene3D" id="3.20.20.70">
    <property type="entry name" value="Aldolase class I"/>
    <property type="match status" value="1"/>
</dbReference>
<dbReference type="HAMAP" id="MF_00418">
    <property type="entry name" value="DapA"/>
    <property type="match status" value="1"/>
</dbReference>
<protein>
    <recommendedName>
        <fullName evidence="4 12">4-hydroxy-tetrahydrodipicolinate synthase</fullName>
        <shortName evidence="12">HTPA synthase</shortName>
        <ecNumber evidence="4 12">4.3.3.7</ecNumber>
    </recommendedName>
</protein>
<dbReference type="InterPro" id="IPR013785">
    <property type="entry name" value="Aldolase_TIM"/>
</dbReference>
<evidence type="ECO:0000256" key="6">
    <source>
        <dbReference type="ARBA" id="ARBA00022605"/>
    </source>
</evidence>
<dbReference type="PANTHER" id="PTHR12128">
    <property type="entry name" value="DIHYDRODIPICOLINATE SYNTHASE"/>
    <property type="match status" value="1"/>
</dbReference>
<comment type="catalytic activity">
    <reaction evidence="11 12">
        <text>L-aspartate 4-semialdehyde + pyruvate = (2S,4S)-4-hydroxy-2,3,4,5-tetrahydrodipicolinate + H2O + H(+)</text>
        <dbReference type="Rhea" id="RHEA:34171"/>
        <dbReference type="ChEBI" id="CHEBI:15361"/>
        <dbReference type="ChEBI" id="CHEBI:15377"/>
        <dbReference type="ChEBI" id="CHEBI:15378"/>
        <dbReference type="ChEBI" id="CHEBI:67139"/>
        <dbReference type="ChEBI" id="CHEBI:537519"/>
        <dbReference type="EC" id="4.3.3.7"/>
    </reaction>
</comment>
<dbReference type="PRINTS" id="PR00146">
    <property type="entry name" value="DHPICSNTHASE"/>
</dbReference>
<dbReference type="PIRSF" id="PIRSF001365">
    <property type="entry name" value="DHDPS"/>
    <property type="match status" value="1"/>
</dbReference>
<dbReference type="GO" id="GO:0019877">
    <property type="term" value="P:diaminopimelate biosynthetic process"/>
    <property type="evidence" value="ECO:0007669"/>
    <property type="project" value="UniProtKB-UniRule"/>
</dbReference>
<dbReference type="InterPro" id="IPR002220">
    <property type="entry name" value="DapA-like"/>
</dbReference>
<comment type="subunit">
    <text evidence="12">Homotetramer; dimer of dimers.</text>
</comment>
<dbReference type="OrthoDB" id="9782828at2"/>
<dbReference type="AlphaFoldDB" id="A0A1M5IU17"/>
<dbReference type="PANTHER" id="PTHR12128:SF66">
    <property type="entry name" value="4-HYDROXY-2-OXOGLUTARATE ALDOLASE, MITOCHONDRIAL"/>
    <property type="match status" value="1"/>
</dbReference>
<comment type="caution">
    <text evidence="12">Lacks conserved residue(s) required for the propagation of feature annotation.</text>
</comment>
<accession>A0A1M5IU17</accession>
<keyword evidence="5 12" id="KW-0963">Cytoplasm</keyword>
<dbReference type="Pfam" id="PF00701">
    <property type="entry name" value="DHDPS"/>
    <property type="match status" value="1"/>
</dbReference>
<dbReference type="Proteomes" id="UP000189796">
    <property type="component" value="Chromosome I"/>
</dbReference>
<dbReference type="EMBL" id="LT670817">
    <property type="protein sequence ID" value="SHG31817.1"/>
    <property type="molecule type" value="Genomic_DNA"/>
</dbReference>
<gene>
    <name evidence="12" type="primary">dapA</name>
    <name evidence="15" type="ORF">SAMN05443248_1130</name>
</gene>
<evidence type="ECO:0000256" key="2">
    <source>
        <dbReference type="ARBA" id="ARBA00005120"/>
    </source>
</evidence>
<dbReference type="GO" id="GO:0005737">
    <property type="term" value="C:cytoplasm"/>
    <property type="evidence" value="ECO:0007669"/>
    <property type="project" value="UniProtKB-SubCell"/>
</dbReference>
<evidence type="ECO:0000256" key="10">
    <source>
        <dbReference type="ARBA" id="ARBA00023270"/>
    </source>
</evidence>
<keyword evidence="9 12" id="KW-0456">Lyase</keyword>
<dbReference type="GO" id="GO:0008840">
    <property type="term" value="F:4-hydroxy-tetrahydrodipicolinate synthase activity"/>
    <property type="evidence" value="ECO:0007669"/>
    <property type="project" value="UniProtKB-UniRule"/>
</dbReference>
<dbReference type="UniPathway" id="UPA00034">
    <property type="reaction ID" value="UER00017"/>
</dbReference>
<evidence type="ECO:0000256" key="9">
    <source>
        <dbReference type="ARBA" id="ARBA00023239"/>
    </source>
</evidence>
<comment type="subcellular location">
    <subcellularLocation>
        <location evidence="12">Cytoplasm</location>
    </subcellularLocation>
</comment>
<dbReference type="GO" id="GO:0009089">
    <property type="term" value="P:lysine biosynthetic process via diaminopimelate"/>
    <property type="evidence" value="ECO:0007669"/>
    <property type="project" value="UniProtKB-UniRule"/>
</dbReference>
<sequence length="322" mass="34180">MPDNANPAAWLAGCIPDLPTPFDERGAVDLAAFARLCERQIKADVPAIVVCETAGEASTLTPEDQDSIIRAAVEVARGRIRVIAGAGSNSTSQAIELTQRAEAAGADAVLSVVPYYNKPMQAGIHAHFRAIAISTALPIILHDIPSRTIRELSDDTLAGLAESRQFIGLRDGTGDIARLARLRQRLPTGFRLLSGDDATALAFVAGGGDGSISLVSNVAPRLCQAVYLNCRKGRLPSARYLQSRLAPLTASLVRESPAALKYALGLLGLMRPDTRLPIVELDELAKREVADAIAEIGDDEDLACPIERRHGPRLPEVSAATS</sequence>